<evidence type="ECO:0000313" key="7">
    <source>
        <dbReference type="Proteomes" id="UP000662904"/>
    </source>
</evidence>
<feature type="binding site" evidence="5">
    <location>
        <position position="105"/>
    </location>
    <ligand>
        <name>a divalent metal cation</name>
        <dbReference type="ChEBI" id="CHEBI:60240"/>
        <label>1</label>
    </ligand>
</feature>
<evidence type="ECO:0000256" key="2">
    <source>
        <dbReference type="ARBA" id="ARBA00022112"/>
    </source>
</evidence>
<dbReference type="EMBL" id="CP059066">
    <property type="protein sequence ID" value="QSQ10194.1"/>
    <property type="molecule type" value="Genomic_DNA"/>
</dbReference>
<name>A0A8A0RQF8_9FIRM</name>
<dbReference type="PANTHER" id="PTHR13799:SF14">
    <property type="entry name" value="GTP CYCLOHYDROLASE 1 TYPE 2 HOMOLOG"/>
    <property type="match status" value="1"/>
</dbReference>
<dbReference type="FunFam" id="3.30.70.120:FF:000006">
    <property type="entry name" value="GTP cyclohydrolase 1 type 2 homolog"/>
    <property type="match status" value="1"/>
</dbReference>
<keyword evidence="3 4" id="KW-0479">Metal-binding</keyword>
<evidence type="ECO:0000313" key="6">
    <source>
        <dbReference type="EMBL" id="QSQ10194.1"/>
    </source>
</evidence>
<comment type="similarity">
    <text evidence="1 4">Belongs to the GTP cyclohydrolase I type 2/NIF3 family.</text>
</comment>
<dbReference type="AlphaFoldDB" id="A0A8A0RQF8"/>
<dbReference type="Gene3D" id="3.30.70.120">
    <property type="match status" value="1"/>
</dbReference>
<feature type="binding site" evidence="5">
    <location>
        <position position="331"/>
    </location>
    <ligand>
        <name>a divalent metal cation</name>
        <dbReference type="ChEBI" id="CHEBI:60240"/>
        <label>1</label>
    </ligand>
</feature>
<dbReference type="Proteomes" id="UP000662904">
    <property type="component" value="Chromosome"/>
</dbReference>
<sequence length="372" mass="41067">MYAKVQTIAQIIESKAPKHLAESWDNIGLQVGDPRHEVKKVLVSLDATNEVIDEAEAKDIDMIVTHHPLIFNPLKSINKNLPLGKKLYKLIKKDISLYVAHTNFDITSGGINDILAQKLGLEEIQPLQITSIDSLKKLAVFVPKGHEDRIRTALASAGAGWIGNYSHCTFQVEGTGTFMPLKGSEPFIGEIGRLEKVEEYRLETIVHESKLTKAVRAIISSHPYEEVAYDVYSLDNEGQPFGLGRVGRLPHKVTLKELIEMVKNVMEVDIVKVAGNLRTEVDKVAICGGSGASTIHQAHFKGSQVLITGDVKYHQAQEAIGLGLSIIDVGHWESERFAVAALCEIIKKGLEDLKSKTEVLQSEIEGKVFEYC</sequence>
<dbReference type="Gene3D" id="3.40.1390.30">
    <property type="entry name" value="NIF3 (NGG1p interacting factor 3)-like"/>
    <property type="match status" value="1"/>
</dbReference>
<protein>
    <recommendedName>
        <fullName evidence="2 4">GTP cyclohydrolase 1 type 2 homolog</fullName>
    </recommendedName>
</protein>
<feature type="binding site" evidence="5">
    <location>
        <position position="66"/>
    </location>
    <ligand>
        <name>a divalent metal cation</name>
        <dbReference type="ChEBI" id="CHEBI:60240"/>
        <label>1</label>
    </ligand>
</feature>
<dbReference type="NCBIfam" id="TIGR00486">
    <property type="entry name" value="YbgI_SA1388"/>
    <property type="match status" value="1"/>
</dbReference>
<dbReference type="InterPro" id="IPR002678">
    <property type="entry name" value="DUF34/NIF3"/>
</dbReference>
<dbReference type="InterPro" id="IPR017221">
    <property type="entry name" value="DUF34/NIF3_bac"/>
</dbReference>
<dbReference type="SUPFAM" id="SSF102705">
    <property type="entry name" value="NIF3 (NGG1p interacting factor 3)-like"/>
    <property type="match status" value="1"/>
</dbReference>
<evidence type="ECO:0000256" key="3">
    <source>
        <dbReference type="ARBA" id="ARBA00022723"/>
    </source>
</evidence>
<organism evidence="6 7">
    <name type="scientific">Koleobacter methoxysyntrophicus</name>
    <dbReference type="NCBI Taxonomy" id="2751313"/>
    <lineage>
        <taxon>Bacteria</taxon>
        <taxon>Bacillati</taxon>
        <taxon>Bacillota</taxon>
        <taxon>Clostridia</taxon>
        <taxon>Koleobacterales</taxon>
        <taxon>Koleobacteraceae</taxon>
        <taxon>Koleobacter</taxon>
    </lineage>
</organism>
<dbReference type="KEGG" id="kme:H0A61_02593"/>
<evidence type="ECO:0000256" key="1">
    <source>
        <dbReference type="ARBA" id="ARBA00006964"/>
    </source>
</evidence>
<dbReference type="InterPro" id="IPR015867">
    <property type="entry name" value="N-reg_PII/ATP_PRibTrfase_C"/>
</dbReference>
<dbReference type="GO" id="GO:0005737">
    <property type="term" value="C:cytoplasm"/>
    <property type="evidence" value="ECO:0007669"/>
    <property type="project" value="TreeGrafter"/>
</dbReference>
<dbReference type="PANTHER" id="PTHR13799">
    <property type="entry name" value="NGG1 INTERACTING FACTOR 3"/>
    <property type="match status" value="1"/>
</dbReference>
<evidence type="ECO:0000256" key="5">
    <source>
        <dbReference type="PIRSR" id="PIRSR602678-1"/>
    </source>
</evidence>
<keyword evidence="7" id="KW-1185">Reference proteome</keyword>
<dbReference type="Pfam" id="PF01784">
    <property type="entry name" value="DUF34_NIF3"/>
    <property type="match status" value="1"/>
</dbReference>
<feature type="binding site" evidence="5">
    <location>
        <position position="335"/>
    </location>
    <ligand>
        <name>a divalent metal cation</name>
        <dbReference type="ChEBI" id="CHEBI:60240"/>
        <label>1</label>
    </ligand>
</feature>
<dbReference type="GO" id="GO:0046872">
    <property type="term" value="F:metal ion binding"/>
    <property type="evidence" value="ECO:0007669"/>
    <property type="project" value="UniProtKB-UniRule"/>
</dbReference>
<dbReference type="FunFam" id="3.40.1390.30:FF:000001">
    <property type="entry name" value="GTP cyclohydrolase 1 type 2"/>
    <property type="match status" value="1"/>
</dbReference>
<dbReference type="InterPro" id="IPR036069">
    <property type="entry name" value="DUF34/NIF3_sf"/>
</dbReference>
<dbReference type="RefSeq" id="WP_206707506.1">
    <property type="nucleotide sequence ID" value="NZ_CP059066.1"/>
</dbReference>
<evidence type="ECO:0000256" key="4">
    <source>
        <dbReference type="PIRNR" id="PIRNR037489"/>
    </source>
</evidence>
<gene>
    <name evidence="6" type="ORF">H0A61_02593</name>
</gene>
<feature type="binding site" evidence="5">
    <location>
        <position position="67"/>
    </location>
    <ligand>
        <name>a divalent metal cation</name>
        <dbReference type="ChEBI" id="CHEBI:60240"/>
        <label>1</label>
    </ligand>
</feature>
<accession>A0A8A0RQF8</accession>
<dbReference type="PIRSF" id="PIRSF037489">
    <property type="entry name" value="UCP037489_NIF3_YqfO"/>
    <property type="match status" value="1"/>
</dbReference>
<reference evidence="6" key="1">
    <citation type="submission" date="2020-07" db="EMBL/GenBank/DDBJ databases">
        <title>Koleobacter methoxysyntrophicus gen. nov., sp. nov., a novel anaerobic bacterium isolated from deep subsurface oil field and proposal of Koleobacterales ord. nov. in the phylum Firmicutes.</title>
        <authorList>
            <person name="Sakamoto S."/>
            <person name="Tamaki H."/>
        </authorList>
    </citation>
    <scope>NUCLEOTIDE SEQUENCE</scope>
    <source>
        <strain evidence="6">NRmbB1</strain>
    </source>
</reference>
<proteinExistence type="inferred from homology"/>